<dbReference type="PANTHER" id="PTHR33516">
    <property type="entry name" value="LEXA REPRESSOR"/>
    <property type="match status" value="1"/>
</dbReference>
<protein>
    <recommendedName>
        <fullName evidence="1">Peptidase S24/S26A/S26B/S26C domain-containing protein</fullName>
    </recommendedName>
</protein>
<reference evidence="2" key="1">
    <citation type="submission" date="2020-04" db="EMBL/GenBank/DDBJ databases">
        <authorList>
            <person name="Zhang T."/>
        </authorList>
    </citation>
    <scope>NUCLEOTIDE SEQUENCE</scope>
    <source>
        <strain evidence="2">HKST-UBA79</strain>
    </source>
</reference>
<organism evidence="2 3">
    <name type="scientific">candidate division WWE3 bacterium</name>
    <dbReference type="NCBI Taxonomy" id="2053526"/>
    <lineage>
        <taxon>Bacteria</taxon>
        <taxon>Katanobacteria</taxon>
    </lineage>
</organism>
<accession>A0A955EEC2</accession>
<feature type="domain" description="Peptidase S24/S26A/S26B/S26C" evidence="1">
    <location>
        <begin position="76"/>
        <end position="200"/>
    </location>
</feature>
<dbReference type="Pfam" id="PF00717">
    <property type="entry name" value="Peptidase_S24"/>
    <property type="match status" value="1"/>
</dbReference>
<gene>
    <name evidence="2" type="ORF">KC980_01530</name>
</gene>
<reference evidence="2" key="2">
    <citation type="journal article" date="2021" name="Microbiome">
        <title>Successional dynamics and alternative stable states in a saline activated sludge microbial community over 9 years.</title>
        <authorList>
            <person name="Wang Y."/>
            <person name="Ye J."/>
            <person name="Ju F."/>
            <person name="Liu L."/>
            <person name="Boyd J.A."/>
            <person name="Deng Y."/>
            <person name="Parks D.H."/>
            <person name="Jiang X."/>
            <person name="Yin X."/>
            <person name="Woodcroft B.J."/>
            <person name="Tyson G.W."/>
            <person name="Hugenholtz P."/>
            <person name="Polz M.F."/>
            <person name="Zhang T."/>
        </authorList>
    </citation>
    <scope>NUCLEOTIDE SEQUENCE</scope>
    <source>
        <strain evidence="2">HKST-UBA79</strain>
    </source>
</reference>
<dbReference type="SUPFAM" id="SSF51306">
    <property type="entry name" value="LexA/Signal peptidase"/>
    <property type="match status" value="1"/>
</dbReference>
<evidence type="ECO:0000313" key="3">
    <source>
        <dbReference type="Proteomes" id="UP000740557"/>
    </source>
</evidence>
<dbReference type="InterPro" id="IPR015927">
    <property type="entry name" value="Peptidase_S24_S26A/B/C"/>
</dbReference>
<dbReference type="EMBL" id="JAGQNX010000043">
    <property type="protein sequence ID" value="MCA9308168.1"/>
    <property type="molecule type" value="Genomic_DNA"/>
</dbReference>
<evidence type="ECO:0000313" key="2">
    <source>
        <dbReference type="EMBL" id="MCA9308168.1"/>
    </source>
</evidence>
<sequence length="209" mass="23315">MHEIQEKLLKLAKIENLNNLGYRKIGKLIQVDHPQKVKFHLMQLRKKGYITAQNDLNIMQSMKNVVEAQPEFVKIPVLGSANCGDATIFAEEKIEGYIQVSTTLAKRSKGVYALKAVGDSMNKANIQGKNIEEGDYVLVDHQDANYKNNDYVVSVIDGCANIKLLKKNDGQIVLMSESTSPHNPIIIDASDSFLITGKVFNVIKGFHNE</sequence>
<name>A0A955EEC2_UNCKA</name>
<dbReference type="InterPro" id="IPR050077">
    <property type="entry name" value="LexA_repressor"/>
</dbReference>
<dbReference type="InterPro" id="IPR036286">
    <property type="entry name" value="LexA/Signal_pep-like_sf"/>
</dbReference>
<dbReference type="AlphaFoldDB" id="A0A955EEC2"/>
<comment type="caution">
    <text evidence="2">The sequence shown here is derived from an EMBL/GenBank/DDBJ whole genome shotgun (WGS) entry which is preliminary data.</text>
</comment>
<dbReference type="PANTHER" id="PTHR33516:SF2">
    <property type="entry name" value="LEXA REPRESSOR-RELATED"/>
    <property type="match status" value="1"/>
</dbReference>
<dbReference type="Gene3D" id="2.10.109.10">
    <property type="entry name" value="Umud Fragment, subunit A"/>
    <property type="match status" value="1"/>
</dbReference>
<proteinExistence type="predicted"/>
<evidence type="ECO:0000259" key="1">
    <source>
        <dbReference type="Pfam" id="PF00717"/>
    </source>
</evidence>
<dbReference type="Proteomes" id="UP000740557">
    <property type="component" value="Unassembled WGS sequence"/>
</dbReference>
<dbReference type="CDD" id="cd06529">
    <property type="entry name" value="S24_LexA-like"/>
    <property type="match status" value="1"/>
</dbReference>
<dbReference type="InterPro" id="IPR039418">
    <property type="entry name" value="LexA-like"/>
</dbReference>